<evidence type="ECO:0000256" key="5">
    <source>
        <dbReference type="SAM" id="Phobius"/>
    </source>
</evidence>
<evidence type="ECO:0000256" key="3">
    <source>
        <dbReference type="ARBA" id="ARBA00022989"/>
    </source>
</evidence>
<reference evidence="7 8" key="1">
    <citation type="journal article" date="2011" name="Stand. Genomic Sci.">
        <title>Complete genome sequence of Deinococcus maricopensis type strain (LB-34).</title>
        <authorList>
            <person name="Pukall R."/>
            <person name="Zeytun A."/>
            <person name="Lucas S."/>
            <person name="Lapidus A."/>
            <person name="Hammon N."/>
            <person name="Deshpande S."/>
            <person name="Nolan M."/>
            <person name="Cheng J.F."/>
            <person name="Pitluck S."/>
            <person name="Liolios K."/>
            <person name="Pagani I."/>
            <person name="Mikhailova N."/>
            <person name="Ivanova N."/>
            <person name="Mavromatis K."/>
            <person name="Pati A."/>
            <person name="Tapia R."/>
            <person name="Han C."/>
            <person name="Goodwin L."/>
            <person name="Chen A."/>
            <person name="Palaniappan K."/>
            <person name="Land M."/>
            <person name="Hauser L."/>
            <person name="Chang Y.J."/>
            <person name="Jeffries C.D."/>
            <person name="Brambilla E.M."/>
            <person name="Rohde M."/>
            <person name="Goker M."/>
            <person name="Detter J.C."/>
            <person name="Woyke T."/>
            <person name="Bristow J."/>
            <person name="Eisen J.A."/>
            <person name="Markowitz V."/>
            <person name="Hugenholtz P."/>
            <person name="Kyrpides N.C."/>
            <person name="Klenk H.P."/>
        </authorList>
    </citation>
    <scope>NUCLEOTIDE SEQUENCE [LARGE SCALE GENOMIC DNA]</scope>
    <source>
        <strain evidence="8">DSM 21211 / LMG 22137 / NRRL B-23946 / LB-34</strain>
    </source>
</reference>
<keyword evidence="2 5" id="KW-0812">Transmembrane</keyword>
<dbReference type="RefSeq" id="WP_013558381.1">
    <property type="nucleotide sequence ID" value="NC_014958.1"/>
</dbReference>
<organism evidence="7 8">
    <name type="scientific">Deinococcus maricopensis (strain DSM 21211 / LMG 22137 / NRRL B-23946 / LB-34)</name>
    <dbReference type="NCBI Taxonomy" id="709986"/>
    <lineage>
        <taxon>Bacteria</taxon>
        <taxon>Thermotogati</taxon>
        <taxon>Deinococcota</taxon>
        <taxon>Deinococci</taxon>
        <taxon>Deinococcales</taxon>
        <taxon>Deinococcaceae</taxon>
        <taxon>Deinococcus</taxon>
    </lineage>
</organism>
<keyword evidence="4 5" id="KW-0472">Membrane</keyword>
<evidence type="ECO:0000313" key="7">
    <source>
        <dbReference type="EMBL" id="ADV68878.1"/>
    </source>
</evidence>
<name>E8U4L3_DEIML</name>
<dbReference type="HOGENOM" id="CLU_139031_0_0_0"/>
<dbReference type="EMBL" id="CP002454">
    <property type="protein sequence ID" value="ADV68878.1"/>
    <property type="molecule type" value="Genomic_DNA"/>
</dbReference>
<dbReference type="STRING" id="709986.Deima_3251"/>
<dbReference type="Proteomes" id="UP000008635">
    <property type="component" value="Chromosome"/>
</dbReference>
<dbReference type="Pfam" id="PF06803">
    <property type="entry name" value="DUF1232"/>
    <property type="match status" value="1"/>
</dbReference>
<dbReference type="KEGG" id="dmr:Deima_3251"/>
<keyword evidence="8" id="KW-1185">Reference proteome</keyword>
<accession>E8U4L3</accession>
<sequence>MITRFRSVWRDALALLLAAGDRRTPGGSRLIALLALVYAASPVDLIPDVLPVLGVTDDLLVVPAILAFAARTLPAPVLAESRERVNRLRRRLPWLLPFVVAGFVLIVCLIGYAFWNALQQGHA</sequence>
<dbReference type="AlphaFoldDB" id="E8U4L3"/>
<proteinExistence type="predicted"/>
<comment type="subcellular location">
    <subcellularLocation>
        <location evidence="1">Endomembrane system</location>
        <topology evidence="1">Multi-pass membrane protein</topology>
    </subcellularLocation>
</comment>
<feature type="transmembrane region" description="Helical" evidence="5">
    <location>
        <begin position="91"/>
        <end position="115"/>
    </location>
</feature>
<protein>
    <recommendedName>
        <fullName evidence="6">DUF1232 domain-containing protein</fullName>
    </recommendedName>
</protein>
<evidence type="ECO:0000256" key="2">
    <source>
        <dbReference type="ARBA" id="ARBA00022692"/>
    </source>
</evidence>
<dbReference type="InterPro" id="IPR010652">
    <property type="entry name" value="DUF1232"/>
</dbReference>
<evidence type="ECO:0000259" key="6">
    <source>
        <dbReference type="Pfam" id="PF06803"/>
    </source>
</evidence>
<keyword evidence="3 5" id="KW-1133">Transmembrane helix</keyword>
<evidence type="ECO:0000313" key="8">
    <source>
        <dbReference type="Proteomes" id="UP000008635"/>
    </source>
</evidence>
<dbReference type="GO" id="GO:0012505">
    <property type="term" value="C:endomembrane system"/>
    <property type="evidence" value="ECO:0007669"/>
    <property type="project" value="UniProtKB-SubCell"/>
</dbReference>
<dbReference type="OrthoDB" id="73796at2"/>
<dbReference type="eggNOG" id="COG3339">
    <property type="taxonomic scope" value="Bacteria"/>
</dbReference>
<evidence type="ECO:0000256" key="1">
    <source>
        <dbReference type="ARBA" id="ARBA00004127"/>
    </source>
</evidence>
<gene>
    <name evidence="7" type="ordered locus">Deima_3251</name>
</gene>
<evidence type="ECO:0000256" key="4">
    <source>
        <dbReference type="ARBA" id="ARBA00023136"/>
    </source>
</evidence>
<reference evidence="8" key="2">
    <citation type="submission" date="2011-01" db="EMBL/GenBank/DDBJ databases">
        <title>The complete genome of Deinococcus maricopensis DSM 21211.</title>
        <authorList>
            <consortium name="US DOE Joint Genome Institute (JGI-PGF)"/>
            <person name="Lucas S."/>
            <person name="Copeland A."/>
            <person name="Lapidus A."/>
            <person name="Goodwin L."/>
            <person name="Pitluck S."/>
            <person name="Kyrpides N."/>
            <person name="Mavromatis K."/>
            <person name="Pagani I."/>
            <person name="Ivanova N."/>
            <person name="Ovchinnikova G."/>
            <person name="Zeytun A."/>
            <person name="Detter J.C."/>
            <person name="Han C."/>
            <person name="Land M."/>
            <person name="Hauser L."/>
            <person name="Markowitz V."/>
            <person name="Cheng J.-F."/>
            <person name="Hugenholtz P."/>
            <person name="Woyke T."/>
            <person name="Wu D."/>
            <person name="Pukall R."/>
            <person name="Gehrich-Schroeter G."/>
            <person name="Brambilla E."/>
            <person name="Klenk H.-P."/>
            <person name="Eisen J.A."/>
        </authorList>
    </citation>
    <scope>NUCLEOTIDE SEQUENCE [LARGE SCALE GENOMIC DNA]</scope>
    <source>
        <strain evidence="8">DSM 21211 / LMG 22137 / NRRL B-23946 / LB-34</strain>
    </source>
</reference>
<feature type="domain" description="DUF1232" evidence="6">
    <location>
        <begin position="29"/>
        <end position="63"/>
    </location>
</feature>